<comment type="caution">
    <text evidence="1">The sequence shown here is derived from an EMBL/GenBank/DDBJ whole genome shotgun (WGS) entry which is preliminary data.</text>
</comment>
<dbReference type="Gene3D" id="2.60.40.420">
    <property type="entry name" value="Cupredoxins - blue copper proteins"/>
    <property type="match status" value="1"/>
</dbReference>
<dbReference type="InterPro" id="IPR008972">
    <property type="entry name" value="Cupredoxin"/>
</dbReference>
<dbReference type="Proteomes" id="UP000281431">
    <property type="component" value="Unassembled WGS sequence"/>
</dbReference>
<dbReference type="AlphaFoldDB" id="A0A3N6PLV9"/>
<sequence length="170" mass="18516">MSHSPRLSRRAALRIGACIASGTIVAGCTEDAANDPDDMETDEPIDEIADDAEPADAGWEDGWEDVDAIELEAADGGDWVGRRPAAIDGVENPDLELYEGREYEFAWVNRDGDVHNLAIWDESDPLISTDFEDDDGERSAIIAEATAEMELYLCETHGTEMAGAIDVRTQ</sequence>
<keyword evidence="2" id="KW-1185">Reference proteome</keyword>
<gene>
    <name evidence="1" type="ORF">EA472_04195</name>
</gene>
<dbReference type="OrthoDB" id="6744at2157"/>
<reference evidence="1 2" key="1">
    <citation type="submission" date="2018-10" db="EMBL/GenBank/DDBJ databases">
        <title>Natrarchaeobius chitinivorans gen. nov., sp. nov., and Natrarchaeobius haloalkaliphilus sp. nov., alkaliphilic, chitin-utilizing haloarchaea from hypersaline alkaline lakes.</title>
        <authorList>
            <person name="Sorokin D.Y."/>
            <person name="Elcheninov A.G."/>
            <person name="Kostrikina N.A."/>
            <person name="Bale N.J."/>
            <person name="Sinninghe Damste J.S."/>
            <person name="Khijniak T.V."/>
            <person name="Kublanov I.V."/>
            <person name="Toshchakov S.V."/>
        </authorList>
    </citation>
    <scope>NUCLEOTIDE SEQUENCE [LARGE SCALE GENOMIC DNA]</scope>
    <source>
        <strain evidence="1 2">AArcht7</strain>
    </source>
</reference>
<organism evidence="1 2">
    <name type="scientific">Natrarchaeobius chitinivorans</name>
    <dbReference type="NCBI Taxonomy" id="1679083"/>
    <lineage>
        <taxon>Archaea</taxon>
        <taxon>Methanobacteriati</taxon>
        <taxon>Methanobacteriota</taxon>
        <taxon>Stenosarchaea group</taxon>
        <taxon>Halobacteria</taxon>
        <taxon>Halobacteriales</taxon>
        <taxon>Natrialbaceae</taxon>
        <taxon>Natrarchaeobius</taxon>
    </lineage>
</organism>
<accession>A0A3N6PLV9</accession>
<protein>
    <submittedName>
        <fullName evidence="1">Uncharacterized protein</fullName>
    </submittedName>
</protein>
<dbReference type="PROSITE" id="PS51257">
    <property type="entry name" value="PROKAR_LIPOPROTEIN"/>
    <property type="match status" value="1"/>
</dbReference>
<name>A0A3N6PLV9_NATCH</name>
<dbReference type="EMBL" id="REFZ01000002">
    <property type="protein sequence ID" value="RQH02510.1"/>
    <property type="molecule type" value="Genomic_DNA"/>
</dbReference>
<evidence type="ECO:0000313" key="1">
    <source>
        <dbReference type="EMBL" id="RQH02510.1"/>
    </source>
</evidence>
<evidence type="ECO:0000313" key="2">
    <source>
        <dbReference type="Proteomes" id="UP000281431"/>
    </source>
</evidence>
<proteinExistence type="predicted"/>